<sequence length="342" mass="36403">MELKLITKQQAQPPFYVGVDLGGTNIKAGVTDDRGQVLWVGQEPTLVERGPEDGARRIGALIRRAIQEAGLRPEEVAGVGLGSPGTMDIPGGRLMVPANLKGWEYFPIRDRVSEHCGMPVTFANDATAAAFGEKWVGAGQRFHSLILLTLGTGIGCGIIVGDLLLDGEHSHGGEYGHTVIDCRPDARSCSCGRRGHFEAYASATAVTKRAQEALAAGRVSMLSRRLAEGAKLEPKLIAEMAEAGDELSRQLILETAEYLGIGIVNLMHTIDPNGILIGGAMTFGGKESRIGRIFLERVKQEVFLRAYPAVGDTTEIDFATLGGNAGFIGAAGIARLEKLKKS</sequence>
<dbReference type="EC" id="2.7.1.2" evidence="2"/>
<accession>A0A286R9U3</accession>
<dbReference type="AlphaFoldDB" id="A0A286R9U3"/>
<gene>
    <name evidence="2" type="ORF">THTE_0095</name>
</gene>
<evidence type="ECO:0000313" key="3">
    <source>
        <dbReference type="Proteomes" id="UP000215086"/>
    </source>
</evidence>
<evidence type="ECO:0000313" key="2">
    <source>
        <dbReference type="EMBL" id="ASV72697.1"/>
    </source>
</evidence>
<dbReference type="Gene3D" id="3.30.420.40">
    <property type="match status" value="2"/>
</dbReference>
<comment type="similarity">
    <text evidence="1">Belongs to the ROK (NagC/XylR) family.</text>
</comment>
<dbReference type="OrthoDB" id="9795247at2"/>
<dbReference type="Pfam" id="PF00480">
    <property type="entry name" value="ROK"/>
    <property type="match status" value="1"/>
</dbReference>
<dbReference type="PANTHER" id="PTHR18964:SF149">
    <property type="entry name" value="BIFUNCTIONAL UDP-N-ACETYLGLUCOSAMINE 2-EPIMERASE_N-ACETYLMANNOSAMINE KINASE"/>
    <property type="match status" value="1"/>
</dbReference>
<reference evidence="2 3" key="1">
    <citation type="journal article" name="Front. Microbiol.">
        <title>Sugar Metabolism of the First Thermophilic Planctomycete Thermogutta terrifontis: Comparative Genomic and Transcriptomic Approaches.</title>
        <authorList>
            <person name="Elcheninov A.G."/>
            <person name="Menzel P."/>
            <person name="Gudbergsdottir S.R."/>
            <person name="Slesarev A.I."/>
            <person name="Kadnikov V.V."/>
            <person name="Krogh A."/>
            <person name="Bonch-Osmolovskaya E.A."/>
            <person name="Peng X."/>
            <person name="Kublanov I.V."/>
        </authorList>
    </citation>
    <scope>NUCLEOTIDE SEQUENCE [LARGE SCALE GENOMIC DNA]</scope>
    <source>
        <strain evidence="2 3">R1</strain>
    </source>
</reference>
<dbReference type="EMBL" id="CP018477">
    <property type="protein sequence ID" value="ASV72697.1"/>
    <property type="molecule type" value="Genomic_DNA"/>
</dbReference>
<evidence type="ECO:0000256" key="1">
    <source>
        <dbReference type="ARBA" id="ARBA00006479"/>
    </source>
</evidence>
<dbReference type="InterPro" id="IPR049874">
    <property type="entry name" value="ROK_cs"/>
</dbReference>
<dbReference type="Proteomes" id="UP000215086">
    <property type="component" value="Chromosome"/>
</dbReference>
<keyword evidence="3" id="KW-1185">Reference proteome</keyword>
<name>A0A286R9U3_9BACT</name>
<dbReference type="SUPFAM" id="SSF53067">
    <property type="entry name" value="Actin-like ATPase domain"/>
    <property type="match status" value="1"/>
</dbReference>
<dbReference type="RefSeq" id="WP_095413557.1">
    <property type="nucleotide sequence ID" value="NZ_CP018477.1"/>
</dbReference>
<dbReference type="PROSITE" id="PS01125">
    <property type="entry name" value="ROK"/>
    <property type="match status" value="1"/>
</dbReference>
<protein>
    <submittedName>
        <fullName evidence="2">Glucokinase</fullName>
        <ecNumber evidence="2">2.7.1.2</ecNumber>
    </submittedName>
</protein>
<dbReference type="KEGG" id="ttf:THTE_0095"/>
<dbReference type="InterPro" id="IPR043129">
    <property type="entry name" value="ATPase_NBD"/>
</dbReference>
<organism evidence="2 3">
    <name type="scientific">Thermogutta terrifontis</name>
    <dbReference type="NCBI Taxonomy" id="1331910"/>
    <lineage>
        <taxon>Bacteria</taxon>
        <taxon>Pseudomonadati</taxon>
        <taxon>Planctomycetota</taxon>
        <taxon>Planctomycetia</taxon>
        <taxon>Pirellulales</taxon>
        <taxon>Thermoguttaceae</taxon>
        <taxon>Thermogutta</taxon>
    </lineage>
</organism>
<dbReference type="GO" id="GO:0004340">
    <property type="term" value="F:glucokinase activity"/>
    <property type="evidence" value="ECO:0007669"/>
    <property type="project" value="UniProtKB-EC"/>
</dbReference>
<proteinExistence type="inferred from homology"/>
<dbReference type="PANTHER" id="PTHR18964">
    <property type="entry name" value="ROK (REPRESSOR, ORF, KINASE) FAMILY"/>
    <property type="match status" value="1"/>
</dbReference>
<keyword evidence="2" id="KW-0808">Transferase</keyword>
<dbReference type="InterPro" id="IPR000600">
    <property type="entry name" value="ROK"/>
</dbReference>
<keyword evidence="2" id="KW-0418">Kinase</keyword>